<dbReference type="PANTHER" id="PTHR21327">
    <property type="entry name" value="GTP CYCLOHYDROLASE II-RELATED"/>
    <property type="match status" value="1"/>
</dbReference>
<keyword evidence="13" id="KW-0464">Manganese</keyword>
<protein>
    <recommendedName>
        <fullName evidence="9">3,4-dihydroxy-2-butanone 4-phosphate synthase</fullName>
        <ecNumber evidence="8">4.1.99.12</ecNumber>
    </recommendedName>
</protein>
<dbReference type="GO" id="GO:0005829">
    <property type="term" value="C:cytosol"/>
    <property type="evidence" value="ECO:0007669"/>
    <property type="project" value="TreeGrafter"/>
</dbReference>
<comment type="function">
    <text evidence="4">Catalyzes the conversion of D-ribulose 5-phosphate to formate and 3,4-dihydroxy-2-butanone 4-phosphate.</text>
</comment>
<dbReference type="InterPro" id="IPR000422">
    <property type="entry name" value="DHBP_synthase_RibB"/>
</dbReference>
<evidence type="ECO:0000256" key="10">
    <source>
        <dbReference type="ARBA" id="ARBA00022619"/>
    </source>
</evidence>
<evidence type="ECO:0000256" key="13">
    <source>
        <dbReference type="ARBA" id="ARBA00023211"/>
    </source>
</evidence>
<keyword evidence="16" id="KW-0378">Hydrolase</keyword>
<evidence type="ECO:0000256" key="8">
    <source>
        <dbReference type="ARBA" id="ARBA00012153"/>
    </source>
</evidence>
<keyword evidence="17" id="KW-1185">Reference proteome</keyword>
<comment type="caution">
    <text evidence="16">The sequence shown here is derived from an EMBL/GenBank/DDBJ whole genome shotgun (WGS) entry which is preliminary data.</text>
</comment>
<dbReference type="EMBL" id="SLWX01000026">
    <property type="protein sequence ID" value="TCO70450.1"/>
    <property type="molecule type" value="Genomic_DNA"/>
</dbReference>
<evidence type="ECO:0000259" key="15">
    <source>
        <dbReference type="Pfam" id="PF00925"/>
    </source>
</evidence>
<dbReference type="InterPro" id="IPR032677">
    <property type="entry name" value="GTP_cyclohydro_II"/>
</dbReference>
<dbReference type="InterPro" id="IPR036144">
    <property type="entry name" value="RibA-like_sf"/>
</dbReference>
<evidence type="ECO:0000256" key="7">
    <source>
        <dbReference type="ARBA" id="ARBA00008976"/>
    </source>
</evidence>
<dbReference type="Proteomes" id="UP000294980">
    <property type="component" value="Unassembled WGS sequence"/>
</dbReference>
<dbReference type="Pfam" id="PF00925">
    <property type="entry name" value="GTP_cyclohydro2"/>
    <property type="match status" value="1"/>
</dbReference>
<evidence type="ECO:0000313" key="17">
    <source>
        <dbReference type="Proteomes" id="UP000294980"/>
    </source>
</evidence>
<dbReference type="Pfam" id="PF00926">
    <property type="entry name" value="DHBP_synthase"/>
    <property type="match status" value="1"/>
</dbReference>
<reference evidence="16 17" key="1">
    <citation type="submission" date="2019-03" db="EMBL/GenBank/DDBJ databases">
        <title>Genomic Encyclopedia of Type Strains, Phase IV (KMG-IV): sequencing the most valuable type-strain genomes for metagenomic binning, comparative biology and taxonomic classification.</title>
        <authorList>
            <person name="Goeker M."/>
        </authorList>
    </citation>
    <scope>NUCLEOTIDE SEQUENCE [LARGE SCALE GENOMIC DNA]</scope>
    <source>
        <strain evidence="16 17">DSM 23344</strain>
    </source>
</reference>
<feature type="domain" description="GTP cyclohydrolase II" evidence="15">
    <location>
        <begin position="218"/>
        <end position="372"/>
    </location>
</feature>
<evidence type="ECO:0000256" key="6">
    <source>
        <dbReference type="ARBA" id="ARBA00005520"/>
    </source>
</evidence>
<dbReference type="SUPFAM" id="SSF55821">
    <property type="entry name" value="YrdC/RibB"/>
    <property type="match status" value="1"/>
</dbReference>
<dbReference type="InterPro" id="IPR017945">
    <property type="entry name" value="DHBP_synth_RibB-like_a/b_dom"/>
</dbReference>
<evidence type="ECO:0000256" key="5">
    <source>
        <dbReference type="ARBA" id="ARBA00004904"/>
    </source>
</evidence>
<dbReference type="UniPathway" id="UPA00275">
    <property type="reaction ID" value="UER00399"/>
</dbReference>
<evidence type="ECO:0000256" key="4">
    <source>
        <dbReference type="ARBA" id="ARBA00002284"/>
    </source>
</evidence>
<dbReference type="AlphaFoldDB" id="A0A4V2SA65"/>
<name>A0A4V2SA65_9GAMM</name>
<dbReference type="EC" id="4.1.99.12" evidence="8"/>
<evidence type="ECO:0000256" key="2">
    <source>
        <dbReference type="ARBA" id="ARBA00001936"/>
    </source>
</evidence>
<dbReference type="PIRSF" id="PIRSF001259">
    <property type="entry name" value="RibA"/>
    <property type="match status" value="1"/>
</dbReference>
<keyword evidence="10" id="KW-0686">Riboflavin biosynthesis</keyword>
<evidence type="ECO:0000256" key="1">
    <source>
        <dbReference type="ARBA" id="ARBA00000141"/>
    </source>
</evidence>
<evidence type="ECO:0000256" key="9">
    <source>
        <dbReference type="ARBA" id="ARBA00018836"/>
    </source>
</evidence>
<comment type="cofactor">
    <cofactor evidence="3">
        <name>Mg(2+)</name>
        <dbReference type="ChEBI" id="CHEBI:18420"/>
    </cofactor>
</comment>
<evidence type="ECO:0000256" key="14">
    <source>
        <dbReference type="ARBA" id="ARBA00023239"/>
    </source>
</evidence>
<accession>A0A4V2SA65</accession>
<comment type="similarity">
    <text evidence="6">In the N-terminal section; belongs to the DHBP synthase family.</text>
</comment>
<comment type="catalytic activity">
    <reaction evidence="1">
        <text>D-ribulose 5-phosphate = (2S)-2-hydroxy-3-oxobutyl phosphate + formate + H(+)</text>
        <dbReference type="Rhea" id="RHEA:18457"/>
        <dbReference type="ChEBI" id="CHEBI:15378"/>
        <dbReference type="ChEBI" id="CHEBI:15740"/>
        <dbReference type="ChEBI" id="CHEBI:58121"/>
        <dbReference type="ChEBI" id="CHEBI:58830"/>
        <dbReference type="EC" id="4.1.99.12"/>
    </reaction>
</comment>
<evidence type="ECO:0000256" key="3">
    <source>
        <dbReference type="ARBA" id="ARBA00001946"/>
    </source>
</evidence>
<dbReference type="GO" id="GO:0003935">
    <property type="term" value="F:GTP cyclohydrolase II activity"/>
    <property type="evidence" value="ECO:0007669"/>
    <property type="project" value="TreeGrafter"/>
</dbReference>
<dbReference type="Gene3D" id="3.90.870.10">
    <property type="entry name" value="DHBP synthase"/>
    <property type="match status" value="1"/>
</dbReference>
<comment type="similarity">
    <text evidence="7">In the C-terminal section; belongs to the GTP cyclohydrolase II family.</text>
</comment>
<dbReference type="SUPFAM" id="SSF142695">
    <property type="entry name" value="RibA-like"/>
    <property type="match status" value="1"/>
</dbReference>
<evidence type="ECO:0000256" key="12">
    <source>
        <dbReference type="ARBA" id="ARBA00022842"/>
    </source>
</evidence>
<gene>
    <name evidence="16" type="ORF">EV688_12624</name>
</gene>
<keyword evidence="11" id="KW-0479">Metal-binding</keyword>
<organism evidence="16 17">
    <name type="scientific">Chromatocurvus halotolerans</name>
    <dbReference type="NCBI Taxonomy" id="1132028"/>
    <lineage>
        <taxon>Bacteria</taxon>
        <taxon>Pseudomonadati</taxon>
        <taxon>Pseudomonadota</taxon>
        <taxon>Gammaproteobacteria</taxon>
        <taxon>Cellvibrionales</taxon>
        <taxon>Halieaceae</taxon>
        <taxon>Chromatocurvus</taxon>
    </lineage>
</organism>
<proteinExistence type="inferred from homology"/>
<dbReference type="PANTHER" id="PTHR21327:SF34">
    <property type="entry name" value="3,4-DIHYDROXY-2-BUTANONE 4-PHOSPHATE SYNTHASE"/>
    <property type="match status" value="1"/>
</dbReference>
<keyword evidence="12" id="KW-0460">Magnesium</keyword>
<comment type="cofactor">
    <cofactor evidence="2">
        <name>Mn(2+)</name>
        <dbReference type="ChEBI" id="CHEBI:29035"/>
    </cofactor>
</comment>
<keyword evidence="14" id="KW-0456">Lyase</keyword>
<dbReference type="GO" id="GO:0009231">
    <property type="term" value="P:riboflavin biosynthetic process"/>
    <property type="evidence" value="ECO:0007669"/>
    <property type="project" value="UniProtKB-UniPathway"/>
</dbReference>
<comment type="pathway">
    <text evidence="5">Cofactor biosynthesis; riboflavin biosynthesis; 2-hydroxy-3-oxobutyl phosphate from D-ribulose 5-phosphate: step 1/1.</text>
</comment>
<sequence>MSPGLQEDSINTVEELLSDIRLGRMVVLLDDDGDARNEGVVVVAAEHCTADHITFMARRARGLVCLALTRERCLQLDLPPMVDNADSENASFTLSIEATEGIDTGISAADRAHTVRVAVAPHAAPSDIVQPGHIFPLASAPGGVLTRAGHTEASVDLARIAGLHPASVITDVLTDAGELAGGVELVAFAREHGLKIGTVADLIHYRLMNERTIEPVREGRLQTVYGAFDLKVYRDQTADDLHLALYCGDISADAPTLVRVHARATLRDLLGTDLQGTDYWRIGDCLAHIAREGKGVLVLLARRETDEQLLHSVDLALGTDRGTDSETTDTYTTVGLGSQILRDLGVGRMHLLGAPMKYNAISGFGLEVLDYVRPAKHGGGE</sequence>
<dbReference type="Gene3D" id="3.40.50.10990">
    <property type="entry name" value="GTP cyclohydrolase II"/>
    <property type="match status" value="1"/>
</dbReference>
<evidence type="ECO:0000313" key="16">
    <source>
        <dbReference type="EMBL" id="TCO70450.1"/>
    </source>
</evidence>
<dbReference type="RefSeq" id="WP_162883942.1">
    <property type="nucleotide sequence ID" value="NZ_QQSW01000015.1"/>
</dbReference>
<dbReference type="GO" id="GO:0008686">
    <property type="term" value="F:3,4-dihydroxy-2-butanone-4-phosphate synthase activity"/>
    <property type="evidence" value="ECO:0007669"/>
    <property type="project" value="UniProtKB-EC"/>
</dbReference>
<dbReference type="GO" id="GO:0046872">
    <property type="term" value="F:metal ion binding"/>
    <property type="evidence" value="ECO:0007669"/>
    <property type="project" value="UniProtKB-KW"/>
</dbReference>
<dbReference type="NCBIfam" id="TIGR00506">
    <property type="entry name" value="ribB"/>
    <property type="match status" value="1"/>
</dbReference>
<evidence type="ECO:0000256" key="11">
    <source>
        <dbReference type="ARBA" id="ARBA00022723"/>
    </source>
</evidence>